<dbReference type="GO" id="GO:0016020">
    <property type="term" value="C:membrane"/>
    <property type="evidence" value="ECO:0007669"/>
    <property type="project" value="TreeGrafter"/>
</dbReference>
<sequence>ELKFVRVEFQLLKDCDFGEQFLIIGDDPMLGSWNPLDALPLTWSDGHIWTVKLV</sequence>
<evidence type="ECO:0000313" key="2">
    <source>
        <dbReference type="EMBL" id="MCI44301.1"/>
    </source>
</evidence>
<dbReference type="SUPFAM" id="SSF49452">
    <property type="entry name" value="Starch-binding domain-like"/>
    <property type="match status" value="1"/>
</dbReference>
<dbReference type="InterPro" id="IPR013784">
    <property type="entry name" value="Carb-bd-like_fold"/>
</dbReference>
<dbReference type="InterPro" id="IPR002044">
    <property type="entry name" value="CBM20"/>
</dbReference>
<feature type="non-terminal residue" evidence="2">
    <location>
        <position position="1"/>
    </location>
</feature>
<dbReference type="GO" id="GO:2001070">
    <property type="term" value="F:starch binding"/>
    <property type="evidence" value="ECO:0007669"/>
    <property type="project" value="InterPro"/>
</dbReference>
<reference evidence="2 3" key="1">
    <citation type="journal article" date="2018" name="Front. Plant Sci.">
        <title>Red Clover (Trifolium pratense) and Zigzag Clover (T. medium) - A Picture of Genomic Similarities and Differences.</title>
        <authorList>
            <person name="Dluhosova J."/>
            <person name="Istvanek J."/>
            <person name="Nedelnik J."/>
            <person name="Repkova J."/>
        </authorList>
    </citation>
    <scope>NUCLEOTIDE SEQUENCE [LARGE SCALE GENOMIC DNA]</scope>
    <source>
        <strain evidence="3">cv. 10/8</strain>
        <tissue evidence="2">Leaf</tissue>
    </source>
</reference>
<keyword evidence="3" id="KW-1185">Reference proteome</keyword>
<dbReference type="PANTHER" id="PTHR15048">
    <property type="entry name" value="STARCH-BINDING DOMAIN-CONTAINING PROTEIN 1"/>
    <property type="match status" value="1"/>
</dbReference>
<feature type="domain" description="CBM20" evidence="1">
    <location>
        <begin position="1"/>
        <end position="54"/>
    </location>
</feature>
<name>A0A392S5Y1_9FABA</name>
<evidence type="ECO:0000313" key="3">
    <source>
        <dbReference type="Proteomes" id="UP000265520"/>
    </source>
</evidence>
<dbReference type="Pfam" id="PF00686">
    <property type="entry name" value="CBM_20"/>
    <property type="match status" value="1"/>
</dbReference>
<dbReference type="Gene3D" id="2.60.40.10">
    <property type="entry name" value="Immunoglobulins"/>
    <property type="match status" value="1"/>
</dbReference>
<dbReference type="EMBL" id="LXQA010328794">
    <property type="protein sequence ID" value="MCI44301.1"/>
    <property type="molecule type" value="Genomic_DNA"/>
</dbReference>
<dbReference type="PANTHER" id="PTHR15048:SF0">
    <property type="entry name" value="STARCH-BINDING DOMAIN-CONTAINING PROTEIN 1"/>
    <property type="match status" value="1"/>
</dbReference>
<dbReference type="PROSITE" id="PS51166">
    <property type="entry name" value="CBM20"/>
    <property type="match status" value="1"/>
</dbReference>
<protein>
    <submittedName>
        <fullName evidence="2">Alpha-amylase</fullName>
    </submittedName>
</protein>
<dbReference type="AlphaFoldDB" id="A0A392S5Y1"/>
<evidence type="ECO:0000259" key="1">
    <source>
        <dbReference type="PROSITE" id="PS51166"/>
    </source>
</evidence>
<organism evidence="2 3">
    <name type="scientific">Trifolium medium</name>
    <dbReference type="NCBI Taxonomy" id="97028"/>
    <lineage>
        <taxon>Eukaryota</taxon>
        <taxon>Viridiplantae</taxon>
        <taxon>Streptophyta</taxon>
        <taxon>Embryophyta</taxon>
        <taxon>Tracheophyta</taxon>
        <taxon>Spermatophyta</taxon>
        <taxon>Magnoliopsida</taxon>
        <taxon>eudicotyledons</taxon>
        <taxon>Gunneridae</taxon>
        <taxon>Pentapetalae</taxon>
        <taxon>rosids</taxon>
        <taxon>fabids</taxon>
        <taxon>Fabales</taxon>
        <taxon>Fabaceae</taxon>
        <taxon>Papilionoideae</taxon>
        <taxon>50 kb inversion clade</taxon>
        <taxon>NPAAA clade</taxon>
        <taxon>Hologalegina</taxon>
        <taxon>IRL clade</taxon>
        <taxon>Trifolieae</taxon>
        <taxon>Trifolium</taxon>
    </lineage>
</organism>
<proteinExistence type="predicted"/>
<accession>A0A392S5Y1</accession>
<dbReference type="InterPro" id="IPR013783">
    <property type="entry name" value="Ig-like_fold"/>
</dbReference>
<dbReference type="Proteomes" id="UP000265520">
    <property type="component" value="Unassembled WGS sequence"/>
</dbReference>
<comment type="caution">
    <text evidence="2">The sequence shown here is derived from an EMBL/GenBank/DDBJ whole genome shotgun (WGS) entry which is preliminary data.</text>
</comment>